<accession>A0A9N9E6I6</accession>
<keyword evidence="2 3" id="KW-0472">Membrane</keyword>
<evidence type="ECO:0000313" key="5">
    <source>
        <dbReference type="EMBL" id="CAG8661704.1"/>
    </source>
</evidence>
<keyword evidence="1" id="KW-0813">Transport</keyword>
<dbReference type="AlphaFoldDB" id="A0A9N9E6I6"/>
<feature type="non-terminal residue" evidence="5">
    <location>
        <position position="131"/>
    </location>
</feature>
<feature type="transmembrane region" description="Helical" evidence="3">
    <location>
        <begin position="61"/>
        <end position="89"/>
    </location>
</feature>
<organism evidence="5 6">
    <name type="scientific">Diversispora eburnea</name>
    <dbReference type="NCBI Taxonomy" id="1213867"/>
    <lineage>
        <taxon>Eukaryota</taxon>
        <taxon>Fungi</taxon>
        <taxon>Fungi incertae sedis</taxon>
        <taxon>Mucoromycota</taxon>
        <taxon>Glomeromycotina</taxon>
        <taxon>Glomeromycetes</taxon>
        <taxon>Diversisporales</taxon>
        <taxon>Diversisporaceae</taxon>
        <taxon>Diversispora</taxon>
    </lineage>
</organism>
<evidence type="ECO:0000256" key="3">
    <source>
        <dbReference type="SAM" id="Phobius"/>
    </source>
</evidence>
<feature type="transmembrane region" description="Helical" evidence="3">
    <location>
        <begin position="37"/>
        <end position="55"/>
    </location>
</feature>
<reference evidence="5" key="1">
    <citation type="submission" date="2021-06" db="EMBL/GenBank/DDBJ databases">
        <authorList>
            <person name="Kallberg Y."/>
            <person name="Tangrot J."/>
            <person name="Rosling A."/>
        </authorList>
    </citation>
    <scope>NUCLEOTIDE SEQUENCE</scope>
    <source>
        <strain evidence="5">AZ414A</strain>
    </source>
</reference>
<dbReference type="OrthoDB" id="66620at2759"/>
<feature type="non-terminal residue" evidence="5">
    <location>
        <position position="1"/>
    </location>
</feature>
<evidence type="ECO:0000256" key="2">
    <source>
        <dbReference type="ARBA" id="ARBA00023136"/>
    </source>
</evidence>
<dbReference type="InterPro" id="IPR043926">
    <property type="entry name" value="ABCG_dom"/>
</dbReference>
<keyword evidence="6" id="KW-1185">Reference proteome</keyword>
<comment type="caution">
    <text evidence="5">The sequence shown here is derived from an EMBL/GenBank/DDBJ whole genome shotgun (WGS) entry which is preliminary data.</text>
</comment>
<protein>
    <submittedName>
        <fullName evidence="5">2173_t:CDS:1</fullName>
    </submittedName>
</protein>
<dbReference type="EMBL" id="CAJVPK010008567">
    <property type="protein sequence ID" value="CAG8661704.1"/>
    <property type="molecule type" value="Genomic_DNA"/>
</dbReference>
<keyword evidence="3" id="KW-0812">Transmembrane</keyword>
<proteinExistence type="predicted"/>
<name>A0A9N9E6I6_9GLOM</name>
<evidence type="ECO:0000259" key="4">
    <source>
        <dbReference type="Pfam" id="PF19055"/>
    </source>
</evidence>
<evidence type="ECO:0000256" key="1">
    <source>
        <dbReference type="ARBA" id="ARBA00022448"/>
    </source>
</evidence>
<dbReference type="Pfam" id="PF19055">
    <property type="entry name" value="ABC2_membrane_7"/>
    <property type="match status" value="1"/>
</dbReference>
<feature type="domain" description="ABC transporter family G" evidence="4">
    <location>
        <begin position="4"/>
        <end position="68"/>
    </location>
</feature>
<gene>
    <name evidence="5" type="ORF">DEBURN_LOCUS11780</name>
</gene>
<keyword evidence="3" id="KW-1133">Transmembrane helix</keyword>
<dbReference type="GO" id="GO:0140359">
    <property type="term" value="F:ABC-type transporter activity"/>
    <property type="evidence" value="ECO:0007669"/>
    <property type="project" value="InterPro"/>
</dbReference>
<dbReference type="Proteomes" id="UP000789706">
    <property type="component" value="Unassembled WGS sequence"/>
</dbReference>
<evidence type="ECO:0000313" key="6">
    <source>
        <dbReference type="Proteomes" id="UP000789706"/>
    </source>
</evidence>
<sequence length="131" mass="15031">GTTTFGYEKVVYWRDTSSGMKTIPYFLAKSIADIPRILLAALMFSLSFILFYSYLSSFRDIYVIVLLTYIAAWQIEKLGLVGTGVALAFGMVLSGSTPRLDDIKENDSLKWIYWLWSVEALYLKELDPRKY</sequence>